<dbReference type="GO" id="GO:0006574">
    <property type="term" value="P:L-valine catabolic process"/>
    <property type="evidence" value="ECO:0007669"/>
    <property type="project" value="TreeGrafter"/>
</dbReference>
<keyword evidence="6" id="KW-1185">Reference proteome</keyword>
<dbReference type="PANTHER" id="PTHR43176:SF3">
    <property type="entry name" value="3-HYDROXYISOBUTYRYL-COA HYDROLASE, MITOCHONDRIAL"/>
    <property type="match status" value="1"/>
</dbReference>
<evidence type="ECO:0000313" key="6">
    <source>
        <dbReference type="Proteomes" id="UP000542125"/>
    </source>
</evidence>
<dbReference type="EC" id="3.1.2.4" evidence="2"/>
<dbReference type="InterPro" id="IPR045004">
    <property type="entry name" value="ECH_dom"/>
</dbReference>
<comment type="catalytic activity">
    <reaction evidence="1">
        <text>3-hydroxy-2-methylpropanoyl-CoA + H2O = 3-hydroxy-2-methylpropanoate + CoA + H(+)</text>
        <dbReference type="Rhea" id="RHEA:20888"/>
        <dbReference type="ChEBI" id="CHEBI:11805"/>
        <dbReference type="ChEBI" id="CHEBI:15377"/>
        <dbReference type="ChEBI" id="CHEBI:15378"/>
        <dbReference type="ChEBI" id="CHEBI:57287"/>
        <dbReference type="ChEBI" id="CHEBI:57340"/>
        <dbReference type="EC" id="3.1.2.4"/>
    </reaction>
</comment>
<protein>
    <recommendedName>
        <fullName evidence="2">3-hydroxyisobutyryl-CoA hydrolase</fullName>
        <ecNumber evidence="2">3.1.2.4</ecNumber>
    </recommendedName>
</protein>
<dbReference type="GO" id="GO:0005829">
    <property type="term" value="C:cytosol"/>
    <property type="evidence" value="ECO:0007669"/>
    <property type="project" value="TreeGrafter"/>
</dbReference>
<comment type="caution">
    <text evidence="5">The sequence shown here is derived from an EMBL/GenBank/DDBJ whole genome shotgun (WGS) entry which is preliminary data.</text>
</comment>
<dbReference type="InterPro" id="IPR032259">
    <property type="entry name" value="HIBYL-CoA-H"/>
</dbReference>
<dbReference type="Pfam" id="PF16113">
    <property type="entry name" value="ECH_2"/>
    <property type="match status" value="1"/>
</dbReference>
<evidence type="ECO:0000256" key="2">
    <source>
        <dbReference type="ARBA" id="ARBA00011915"/>
    </source>
</evidence>
<accession>A0A7Y9LL54</accession>
<evidence type="ECO:0000256" key="1">
    <source>
        <dbReference type="ARBA" id="ARBA00001709"/>
    </source>
</evidence>
<dbReference type="Proteomes" id="UP000542125">
    <property type="component" value="Unassembled WGS sequence"/>
</dbReference>
<evidence type="ECO:0000259" key="4">
    <source>
        <dbReference type="Pfam" id="PF16113"/>
    </source>
</evidence>
<dbReference type="GO" id="GO:0003860">
    <property type="term" value="F:3-hydroxyisobutyryl-CoA hydrolase activity"/>
    <property type="evidence" value="ECO:0007669"/>
    <property type="project" value="UniProtKB-EC"/>
</dbReference>
<proteinExistence type="predicted"/>
<organism evidence="5 6">
    <name type="scientific">Pigmentiphaga litoralis</name>
    <dbReference type="NCBI Taxonomy" id="516702"/>
    <lineage>
        <taxon>Bacteria</taxon>
        <taxon>Pseudomonadati</taxon>
        <taxon>Pseudomonadota</taxon>
        <taxon>Betaproteobacteria</taxon>
        <taxon>Burkholderiales</taxon>
        <taxon>Alcaligenaceae</taxon>
        <taxon>Pigmentiphaga</taxon>
    </lineage>
</organism>
<feature type="domain" description="Enoyl-CoA hydratase/isomerase" evidence="4">
    <location>
        <begin position="19"/>
        <end position="362"/>
    </location>
</feature>
<dbReference type="CDD" id="cd06558">
    <property type="entry name" value="crotonase-like"/>
    <property type="match status" value="1"/>
</dbReference>
<evidence type="ECO:0000256" key="3">
    <source>
        <dbReference type="ARBA" id="ARBA00022801"/>
    </source>
</evidence>
<keyword evidence="3" id="KW-0378">Hydrolase</keyword>
<dbReference type="RefSeq" id="WP_179587396.1">
    <property type="nucleotide sequence ID" value="NZ_JACBYR010000001.1"/>
</dbReference>
<dbReference type="PANTHER" id="PTHR43176">
    <property type="entry name" value="3-HYDROXYISOBUTYRYL-COA HYDROLASE-RELATED"/>
    <property type="match status" value="1"/>
</dbReference>
<dbReference type="AlphaFoldDB" id="A0A7Y9LL54"/>
<dbReference type="SUPFAM" id="SSF52096">
    <property type="entry name" value="ClpP/crotonase"/>
    <property type="match status" value="1"/>
</dbReference>
<reference evidence="5 6" key="1">
    <citation type="submission" date="2020-07" db="EMBL/GenBank/DDBJ databases">
        <title>Genomic Encyclopedia of Type Strains, Phase IV (KMG-V): Genome sequencing to study the core and pangenomes of soil and plant-associated prokaryotes.</title>
        <authorList>
            <person name="Whitman W."/>
        </authorList>
    </citation>
    <scope>NUCLEOTIDE SEQUENCE [LARGE SCALE GENOMIC DNA]</scope>
    <source>
        <strain evidence="5 6">SAS40</strain>
    </source>
</reference>
<dbReference type="EMBL" id="JACBYR010000001">
    <property type="protein sequence ID" value="NYE83609.1"/>
    <property type="molecule type" value="Genomic_DNA"/>
</dbReference>
<gene>
    <name evidence="5" type="ORF">FHW18_002880</name>
</gene>
<evidence type="ECO:0000313" key="5">
    <source>
        <dbReference type="EMBL" id="NYE83609.1"/>
    </source>
</evidence>
<dbReference type="NCBIfam" id="NF004127">
    <property type="entry name" value="PRK05617.1"/>
    <property type="match status" value="1"/>
</dbReference>
<sequence length="376" mass="40600">MSDVVLFEERPTSHGKTIAIATLNAPKALNAVSHDMVELMLPRLRQWADDPAVAVVVLRGAGDRAFCAGGDLHGLYRGLTTGDTTPAPGLPVPASIEGFFAEEYRLDHLIHTFPKPMLCWGNGVVMGGGMGLMVGASHRVVTEQSRLAMPEVAIGLFPDVGGSWFLNRMPDGVGLFLALTASQLRAADALFAGWADHHVPHAQHAHVLDLLVAQAWGDDRAANDVTLTRILTEAETAPEPAVGPLQSHMPVLREICGHDTLEQIIGAIHHAAGADPWLYSANANLKAGSPGTARLAFELLRRTQGWSLADVLRLELEVALHCSAQPDIREGIRALLIDKDKSPKWQPASLGDADADWVERFFVPIYDENSHPLKDL</sequence>
<dbReference type="Gene3D" id="3.90.226.10">
    <property type="entry name" value="2-enoyl-CoA Hydratase, Chain A, domain 1"/>
    <property type="match status" value="1"/>
</dbReference>
<dbReference type="InterPro" id="IPR029045">
    <property type="entry name" value="ClpP/crotonase-like_dom_sf"/>
</dbReference>
<name>A0A7Y9LL54_9BURK</name>